<dbReference type="InterPro" id="IPR050595">
    <property type="entry name" value="Bact_response_regulator"/>
</dbReference>
<dbReference type="Proteomes" id="UP000199095">
    <property type="component" value="Unassembled WGS sequence"/>
</dbReference>
<feature type="domain" description="Response regulatory" evidence="3">
    <location>
        <begin position="3"/>
        <end position="118"/>
    </location>
</feature>
<dbReference type="SMART" id="SM00448">
    <property type="entry name" value="REC"/>
    <property type="match status" value="1"/>
</dbReference>
<evidence type="ECO:0000313" key="4">
    <source>
        <dbReference type="EMBL" id="SET48376.1"/>
    </source>
</evidence>
<sequence>MSIILLADDSAFMRNWLKQILKQYGYYETVEARDGQEAIDTYKSIHPDMVIMDTVMPKITGLEALAEIMRFDSKANVIMCSSLSTETNVMKAIQLGAKDFVVKPYFKNLGETVNKHLSPVGKAY</sequence>
<dbReference type="SUPFAM" id="SSF52172">
    <property type="entry name" value="CheY-like"/>
    <property type="match status" value="1"/>
</dbReference>
<gene>
    <name evidence="4" type="ORF">SAMN05421676_10563</name>
</gene>
<proteinExistence type="predicted"/>
<evidence type="ECO:0000256" key="1">
    <source>
        <dbReference type="ARBA" id="ARBA00022553"/>
    </source>
</evidence>
<dbReference type="RefSeq" id="WP_093134246.1">
    <property type="nucleotide sequence ID" value="NZ_FOHJ01000005.1"/>
</dbReference>
<evidence type="ECO:0000259" key="3">
    <source>
        <dbReference type="PROSITE" id="PS50110"/>
    </source>
</evidence>
<dbReference type="AlphaFoldDB" id="A0A1I0ETE6"/>
<protein>
    <submittedName>
        <fullName evidence="4">Two-component system, chemotaxis family, response regulator CheY</fullName>
    </submittedName>
</protein>
<dbReference type="STRING" id="237682.SAMN05421676_10563"/>
<dbReference type="Pfam" id="PF00072">
    <property type="entry name" value="Response_reg"/>
    <property type="match status" value="1"/>
</dbReference>
<evidence type="ECO:0000313" key="5">
    <source>
        <dbReference type="Proteomes" id="UP000199095"/>
    </source>
</evidence>
<name>A0A1I0ETE6_9BACI</name>
<dbReference type="OrthoDB" id="9790669at2"/>
<feature type="modified residue" description="4-aspartylphosphate" evidence="2">
    <location>
        <position position="53"/>
    </location>
</feature>
<accession>A0A1I0ETE6</accession>
<dbReference type="EMBL" id="FOHJ01000005">
    <property type="protein sequence ID" value="SET48376.1"/>
    <property type="molecule type" value="Genomic_DNA"/>
</dbReference>
<keyword evidence="1 2" id="KW-0597">Phosphoprotein</keyword>
<dbReference type="PROSITE" id="PS50110">
    <property type="entry name" value="RESPONSE_REGULATORY"/>
    <property type="match status" value="1"/>
</dbReference>
<organism evidence="4 5">
    <name type="scientific">Salinibacillus kushneri</name>
    <dbReference type="NCBI Taxonomy" id="237682"/>
    <lineage>
        <taxon>Bacteria</taxon>
        <taxon>Bacillati</taxon>
        <taxon>Bacillota</taxon>
        <taxon>Bacilli</taxon>
        <taxon>Bacillales</taxon>
        <taxon>Bacillaceae</taxon>
        <taxon>Salinibacillus</taxon>
    </lineage>
</organism>
<dbReference type="PANTHER" id="PTHR44591">
    <property type="entry name" value="STRESS RESPONSE REGULATOR PROTEIN 1"/>
    <property type="match status" value="1"/>
</dbReference>
<evidence type="ECO:0000256" key="2">
    <source>
        <dbReference type="PROSITE-ProRule" id="PRU00169"/>
    </source>
</evidence>
<dbReference type="InterPro" id="IPR011006">
    <property type="entry name" value="CheY-like_superfamily"/>
</dbReference>
<dbReference type="GO" id="GO:0000160">
    <property type="term" value="P:phosphorelay signal transduction system"/>
    <property type="evidence" value="ECO:0007669"/>
    <property type="project" value="InterPro"/>
</dbReference>
<dbReference type="Gene3D" id="3.40.50.2300">
    <property type="match status" value="1"/>
</dbReference>
<dbReference type="InterPro" id="IPR001789">
    <property type="entry name" value="Sig_transdc_resp-reg_receiver"/>
</dbReference>
<keyword evidence="5" id="KW-1185">Reference proteome</keyword>
<dbReference type="PANTHER" id="PTHR44591:SF3">
    <property type="entry name" value="RESPONSE REGULATORY DOMAIN-CONTAINING PROTEIN"/>
    <property type="match status" value="1"/>
</dbReference>
<reference evidence="5" key="1">
    <citation type="submission" date="2016-10" db="EMBL/GenBank/DDBJ databases">
        <authorList>
            <person name="Varghese N."/>
            <person name="Submissions S."/>
        </authorList>
    </citation>
    <scope>NUCLEOTIDE SEQUENCE [LARGE SCALE GENOMIC DNA]</scope>
    <source>
        <strain evidence="5">CGMCC 1.3566</strain>
    </source>
</reference>